<name>A0A5R8MLN9_9GAMM</name>
<evidence type="ECO:0000259" key="2">
    <source>
        <dbReference type="Pfam" id="PF07859"/>
    </source>
</evidence>
<feature type="domain" description="Alpha/beta hydrolase fold-3" evidence="2">
    <location>
        <begin position="67"/>
        <end position="251"/>
    </location>
</feature>
<dbReference type="RefSeq" id="WP_138179381.1">
    <property type="nucleotide sequence ID" value="NZ_VBUI01000003.1"/>
</dbReference>
<reference evidence="3 4" key="1">
    <citation type="journal article" date="2007" name="Int. J. Syst. Evol. Microbiol.">
        <title>Halomonas saccharevitans sp. nov., Halomonas arcis sp. nov. and Halomonas subterranea sp. nov., halophilic bacteria isolated from hypersaline environments of China.</title>
        <authorList>
            <person name="Xu X.W."/>
            <person name="Wu Y.H."/>
            <person name="Zhou Z."/>
            <person name="Wang C.S."/>
            <person name="Zhou Y.G."/>
            <person name="Zhang H.B."/>
            <person name="Wang Y."/>
            <person name="Wu M."/>
        </authorList>
    </citation>
    <scope>NUCLEOTIDE SEQUENCE [LARGE SCALE GENOMIC DNA]</scope>
    <source>
        <strain evidence="3 4">TBZ3</strain>
    </source>
</reference>
<proteinExistence type="predicted"/>
<dbReference type="GO" id="GO:0016787">
    <property type="term" value="F:hydrolase activity"/>
    <property type="evidence" value="ECO:0007669"/>
    <property type="project" value="UniProtKB-KW"/>
</dbReference>
<dbReference type="OrthoDB" id="9771666at2"/>
<protein>
    <submittedName>
        <fullName evidence="3">Alpha/beta hydrolase</fullName>
    </submittedName>
</protein>
<dbReference type="InterPro" id="IPR013094">
    <property type="entry name" value="AB_hydrolase_3"/>
</dbReference>
<dbReference type="Proteomes" id="UP000306973">
    <property type="component" value="Unassembled WGS sequence"/>
</dbReference>
<dbReference type="Pfam" id="PF07859">
    <property type="entry name" value="Abhydrolase_3"/>
    <property type="match status" value="1"/>
</dbReference>
<organism evidence="3 4">
    <name type="scientific">Halomonas urmiana</name>
    <dbReference type="NCBI Taxonomy" id="490901"/>
    <lineage>
        <taxon>Bacteria</taxon>
        <taxon>Pseudomonadati</taxon>
        <taxon>Pseudomonadota</taxon>
        <taxon>Gammaproteobacteria</taxon>
        <taxon>Oceanospirillales</taxon>
        <taxon>Halomonadaceae</taxon>
        <taxon>Halomonas</taxon>
    </lineage>
</organism>
<dbReference type="SUPFAM" id="SSF53474">
    <property type="entry name" value="alpha/beta-Hydrolases"/>
    <property type="match status" value="1"/>
</dbReference>
<evidence type="ECO:0000256" key="1">
    <source>
        <dbReference type="ARBA" id="ARBA00022801"/>
    </source>
</evidence>
<dbReference type="InterPro" id="IPR029058">
    <property type="entry name" value="AB_hydrolase_fold"/>
</dbReference>
<evidence type="ECO:0000313" key="4">
    <source>
        <dbReference type="Proteomes" id="UP000306973"/>
    </source>
</evidence>
<comment type="caution">
    <text evidence="3">The sequence shown here is derived from an EMBL/GenBank/DDBJ whole genome shotgun (WGS) entry which is preliminary data.</text>
</comment>
<dbReference type="Gene3D" id="3.40.50.1820">
    <property type="entry name" value="alpha/beta hydrolase"/>
    <property type="match status" value="1"/>
</dbReference>
<gene>
    <name evidence="3" type="ORF">FEI13_02990</name>
</gene>
<evidence type="ECO:0000313" key="3">
    <source>
        <dbReference type="EMBL" id="TLF53081.1"/>
    </source>
</evidence>
<keyword evidence="4" id="KW-1185">Reference proteome</keyword>
<sequence>MTLQGLDRDYSPSLFARDAEATLARQAAEGRALAARRRPLALVDDDEPAARLELFVPEGAGPWPLMAFIHGGYWQELDHTATDFLAERYLSRGMAFASLGYGLAPATSIEAMATQCRRGLALALAALTDRGGAGRVTLGGHSAGAQLACRVAAAEAAGPGGVEIASLLLVSGVYDLTPLVDTYVNAPLGLDPARARSLSPLFDDLSRLPPRRVVIAERDPPAFRRQGRDYHAAVQAAGGASTLKDRPGCDHFDVLDHL</sequence>
<dbReference type="PANTHER" id="PTHR48081">
    <property type="entry name" value="AB HYDROLASE SUPERFAMILY PROTEIN C4A8.06C"/>
    <property type="match status" value="1"/>
</dbReference>
<dbReference type="EMBL" id="VBUI01000003">
    <property type="protein sequence ID" value="TLF53081.1"/>
    <property type="molecule type" value="Genomic_DNA"/>
</dbReference>
<dbReference type="InterPro" id="IPR050300">
    <property type="entry name" value="GDXG_lipolytic_enzyme"/>
</dbReference>
<dbReference type="PANTHER" id="PTHR48081:SF33">
    <property type="entry name" value="KYNURENINE FORMAMIDASE"/>
    <property type="match status" value="1"/>
</dbReference>
<keyword evidence="1 3" id="KW-0378">Hydrolase</keyword>
<accession>A0A5R8MLN9</accession>
<dbReference type="AlphaFoldDB" id="A0A5R8MLN9"/>